<accession>A0A317L107</accession>
<dbReference type="AlphaFoldDB" id="A0A317L107"/>
<proteinExistence type="predicted"/>
<keyword evidence="4" id="KW-1185">Reference proteome</keyword>
<dbReference type="Gene3D" id="2.40.260.10">
    <property type="entry name" value="Sortase"/>
    <property type="match status" value="1"/>
</dbReference>
<evidence type="ECO:0000256" key="1">
    <source>
        <dbReference type="ARBA" id="ARBA00022801"/>
    </source>
</evidence>
<dbReference type="InterPro" id="IPR005754">
    <property type="entry name" value="Sortase"/>
</dbReference>
<dbReference type="OrthoDB" id="165822at2"/>
<feature type="active site" description="Proton donor/acceptor" evidence="2">
    <location>
        <position position="116"/>
    </location>
</feature>
<protein>
    <submittedName>
        <fullName evidence="3">Class D sortase</fullName>
    </submittedName>
</protein>
<dbReference type="SUPFAM" id="SSF63817">
    <property type="entry name" value="Sortase"/>
    <property type="match status" value="1"/>
</dbReference>
<dbReference type="GO" id="GO:0016787">
    <property type="term" value="F:hydrolase activity"/>
    <property type="evidence" value="ECO:0007669"/>
    <property type="project" value="UniProtKB-KW"/>
</dbReference>
<evidence type="ECO:0000313" key="4">
    <source>
        <dbReference type="Proteomes" id="UP000245624"/>
    </source>
</evidence>
<dbReference type="EMBL" id="QGTD01000005">
    <property type="protein sequence ID" value="PWU69315.1"/>
    <property type="molecule type" value="Genomic_DNA"/>
</dbReference>
<dbReference type="Proteomes" id="UP000245624">
    <property type="component" value="Unassembled WGS sequence"/>
</dbReference>
<evidence type="ECO:0000313" key="3">
    <source>
        <dbReference type="EMBL" id="PWU69315.1"/>
    </source>
</evidence>
<reference evidence="3 4" key="1">
    <citation type="submission" date="2018-05" db="EMBL/GenBank/DDBJ databases">
        <title>Genomic analysis of Gracilibacillus dipsosauri DD1 reveals novel features of a salt-tolerant amylase.</title>
        <authorList>
            <person name="Deutch C.E."/>
            <person name="Yang S."/>
        </authorList>
    </citation>
    <scope>NUCLEOTIDE SEQUENCE [LARGE SCALE GENOMIC DNA]</scope>
    <source>
        <strain evidence="3 4">DD1</strain>
    </source>
</reference>
<keyword evidence="1" id="KW-0378">Hydrolase</keyword>
<organism evidence="3 4">
    <name type="scientific">Gracilibacillus dipsosauri</name>
    <dbReference type="NCBI Taxonomy" id="178340"/>
    <lineage>
        <taxon>Bacteria</taxon>
        <taxon>Bacillati</taxon>
        <taxon>Bacillota</taxon>
        <taxon>Bacilli</taxon>
        <taxon>Bacillales</taxon>
        <taxon>Bacillaceae</taxon>
        <taxon>Gracilibacillus</taxon>
    </lineage>
</organism>
<dbReference type="NCBIfam" id="NF033746">
    <property type="entry name" value="class_D_sortase"/>
    <property type="match status" value="1"/>
</dbReference>
<dbReference type="InterPro" id="IPR023365">
    <property type="entry name" value="Sortase_dom-sf"/>
</dbReference>
<name>A0A317L107_9BACI</name>
<sequence>MRKLALIFIIAGLVLLGVGGYQYFKIQAAEKQAATEAKEFLKQPSDQKSAEDSWKYSSDTFFPETGLEVGFLRIPTLDAELPIVEGTDPDDLEKGVGHYKGSAYPLQNDQIVLSGHRDTVFRSLGEVKIGDTFVIELPYGEYTYEMVDSKIVDADDTTIIKSTAPREELVITTCYPFSYVGNAPDRYIIYAKPVY</sequence>
<gene>
    <name evidence="3" type="ORF">DLJ74_04850</name>
</gene>
<dbReference type="CDD" id="cd05828">
    <property type="entry name" value="Sortase_D_1"/>
    <property type="match status" value="1"/>
</dbReference>
<evidence type="ECO:0000256" key="2">
    <source>
        <dbReference type="PIRSR" id="PIRSR605754-1"/>
    </source>
</evidence>
<dbReference type="RefSeq" id="WP_109983568.1">
    <property type="nucleotide sequence ID" value="NZ_JAJUIE010000031.1"/>
</dbReference>
<feature type="active site" description="Acyl-thioester intermediate" evidence="2">
    <location>
        <position position="174"/>
    </location>
</feature>
<dbReference type="Pfam" id="PF04203">
    <property type="entry name" value="Sortase"/>
    <property type="match status" value="1"/>
</dbReference>
<dbReference type="InterPro" id="IPR053525">
    <property type="entry name" value="Sortase_D"/>
</dbReference>
<comment type="caution">
    <text evidence="3">The sequence shown here is derived from an EMBL/GenBank/DDBJ whole genome shotgun (WGS) entry which is preliminary data.</text>
</comment>
<dbReference type="InterPro" id="IPR041999">
    <property type="entry name" value="Sortase_D_1"/>
</dbReference>
<dbReference type="NCBIfam" id="TIGR01076">
    <property type="entry name" value="sortase_fam"/>
    <property type="match status" value="1"/>
</dbReference>